<dbReference type="GO" id="GO:0005524">
    <property type="term" value="F:ATP binding"/>
    <property type="evidence" value="ECO:0007669"/>
    <property type="project" value="UniProtKB-KW"/>
</dbReference>
<dbReference type="InterPro" id="IPR019734">
    <property type="entry name" value="TPR_rpt"/>
</dbReference>
<evidence type="ECO:0000256" key="17">
    <source>
        <dbReference type="ARBA" id="ARBA00024827"/>
    </source>
</evidence>
<organism evidence="22 23">
    <name type="scientific">Mucilaginibacter ginsenosidivorax</name>
    <dbReference type="NCBI Taxonomy" id="862126"/>
    <lineage>
        <taxon>Bacteria</taxon>
        <taxon>Pseudomonadati</taxon>
        <taxon>Bacteroidota</taxon>
        <taxon>Sphingobacteriia</taxon>
        <taxon>Sphingobacteriales</taxon>
        <taxon>Sphingobacteriaceae</taxon>
        <taxon>Mucilaginibacter</taxon>
    </lineage>
</organism>
<dbReference type="GO" id="GO:0005737">
    <property type="term" value="C:cytoplasm"/>
    <property type="evidence" value="ECO:0007669"/>
    <property type="project" value="UniProtKB-SubCell"/>
</dbReference>
<keyword evidence="16" id="KW-0411">Iron-sulfur</keyword>
<keyword evidence="14" id="KW-0408">Iron</keyword>
<dbReference type="GO" id="GO:0046983">
    <property type="term" value="F:protein dimerization activity"/>
    <property type="evidence" value="ECO:0007669"/>
    <property type="project" value="InterPro"/>
</dbReference>
<dbReference type="GO" id="GO:0051539">
    <property type="term" value="F:4 iron, 4 sulfur cluster binding"/>
    <property type="evidence" value="ECO:0007669"/>
    <property type="project" value="UniProtKB-KW"/>
</dbReference>
<dbReference type="EMBL" id="CP042437">
    <property type="protein sequence ID" value="QEC77346.1"/>
    <property type="molecule type" value="Genomic_DNA"/>
</dbReference>
<dbReference type="InterPro" id="IPR004358">
    <property type="entry name" value="Sig_transdc_His_kin-like_C"/>
</dbReference>
<dbReference type="PROSITE" id="PS50109">
    <property type="entry name" value="HIS_KIN"/>
    <property type="match status" value="1"/>
</dbReference>
<evidence type="ECO:0000256" key="18">
    <source>
        <dbReference type="ARBA" id="ARBA00030800"/>
    </source>
</evidence>
<keyword evidence="7" id="KW-0963">Cytoplasm</keyword>
<evidence type="ECO:0000256" key="4">
    <source>
        <dbReference type="ARBA" id="ARBA00012438"/>
    </source>
</evidence>
<dbReference type="InterPro" id="IPR050482">
    <property type="entry name" value="Sensor_HK_TwoCompSys"/>
</dbReference>
<evidence type="ECO:0000256" key="7">
    <source>
        <dbReference type="ARBA" id="ARBA00022490"/>
    </source>
</evidence>
<keyword evidence="13" id="KW-0067">ATP-binding</keyword>
<dbReference type="GO" id="GO:0000155">
    <property type="term" value="F:phosphorelay sensor kinase activity"/>
    <property type="evidence" value="ECO:0007669"/>
    <property type="project" value="InterPro"/>
</dbReference>
<dbReference type="Proteomes" id="UP000321362">
    <property type="component" value="Chromosome"/>
</dbReference>
<dbReference type="InterPro" id="IPR036890">
    <property type="entry name" value="HATPase_C_sf"/>
</dbReference>
<evidence type="ECO:0000256" key="1">
    <source>
        <dbReference type="ARBA" id="ARBA00000085"/>
    </source>
</evidence>
<evidence type="ECO:0000256" key="3">
    <source>
        <dbReference type="ARBA" id="ARBA00004496"/>
    </source>
</evidence>
<keyword evidence="20" id="KW-0472">Membrane</keyword>
<keyword evidence="19" id="KW-0802">TPR repeat</keyword>
<dbReference type="PANTHER" id="PTHR24421">
    <property type="entry name" value="NITRATE/NITRITE SENSOR PROTEIN NARX-RELATED"/>
    <property type="match status" value="1"/>
</dbReference>
<evidence type="ECO:0000256" key="2">
    <source>
        <dbReference type="ARBA" id="ARBA00001966"/>
    </source>
</evidence>
<dbReference type="Pfam" id="PF13424">
    <property type="entry name" value="TPR_12"/>
    <property type="match status" value="1"/>
</dbReference>
<dbReference type="Gene3D" id="1.20.5.1930">
    <property type="match status" value="1"/>
</dbReference>
<evidence type="ECO:0000256" key="8">
    <source>
        <dbReference type="ARBA" id="ARBA00022553"/>
    </source>
</evidence>
<dbReference type="KEGG" id="mgk:FSB76_15845"/>
<feature type="domain" description="Histidine kinase" evidence="21">
    <location>
        <begin position="394"/>
        <end position="589"/>
    </location>
</feature>
<dbReference type="PANTHER" id="PTHR24421:SF10">
    <property type="entry name" value="NITRATE_NITRITE SENSOR PROTEIN NARQ"/>
    <property type="match status" value="1"/>
</dbReference>
<evidence type="ECO:0000256" key="5">
    <source>
        <dbReference type="ARBA" id="ARBA00017322"/>
    </source>
</evidence>
<dbReference type="PROSITE" id="PS50005">
    <property type="entry name" value="TPR"/>
    <property type="match status" value="2"/>
</dbReference>
<dbReference type="SUPFAM" id="SSF55874">
    <property type="entry name" value="ATPase domain of HSP90 chaperone/DNA topoisomerase II/histidine kinase"/>
    <property type="match status" value="1"/>
</dbReference>
<evidence type="ECO:0000313" key="23">
    <source>
        <dbReference type="Proteomes" id="UP000321362"/>
    </source>
</evidence>
<comment type="cofactor">
    <cofactor evidence="2">
        <name>[4Fe-4S] cluster</name>
        <dbReference type="ChEBI" id="CHEBI:49883"/>
    </cofactor>
</comment>
<evidence type="ECO:0000256" key="15">
    <source>
        <dbReference type="ARBA" id="ARBA00023012"/>
    </source>
</evidence>
<reference evidence="22 23" key="1">
    <citation type="journal article" date="2013" name="J. Microbiol.">
        <title>Mucilaginibacter ginsenosidivorax sp. nov., with ginsenoside converting activity isolated from sediment.</title>
        <authorList>
            <person name="Kim J.K."/>
            <person name="Choi T.E."/>
            <person name="Liu Q.M."/>
            <person name="Park H.Y."/>
            <person name="Yi T.H."/>
            <person name="Yoon M.H."/>
            <person name="Kim S.C."/>
            <person name="Im W.T."/>
        </authorList>
    </citation>
    <scope>NUCLEOTIDE SEQUENCE [LARGE SCALE GENOMIC DNA]</scope>
    <source>
        <strain evidence="22 23">KHI28</strain>
    </source>
</reference>
<gene>
    <name evidence="22" type="ORF">FSB76_15845</name>
</gene>
<keyword evidence="10" id="KW-0479">Metal-binding</keyword>
<evidence type="ECO:0000259" key="21">
    <source>
        <dbReference type="PROSITE" id="PS50109"/>
    </source>
</evidence>
<keyword evidence="20" id="KW-1133">Transmembrane helix</keyword>
<evidence type="ECO:0000256" key="20">
    <source>
        <dbReference type="SAM" id="Phobius"/>
    </source>
</evidence>
<evidence type="ECO:0000256" key="19">
    <source>
        <dbReference type="PROSITE-ProRule" id="PRU00339"/>
    </source>
</evidence>
<evidence type="ECO:0000256" key="13">
    <source>
        <dbReference type="ARBA" id="ARBA00022840"/>
    </source>
</evidence>
<evidence type="ECO:0000256" key="12">
    <source>
        <dbReference type="ARBA" id="ARBA00022777"/>
    </source>
</evidence>
<keyword evidence="12" id="KW-0418">Kinase</keyword>
<keyword evidence="9" id="KW-0808">Transferase</keyword>
<comment type="function">
    <text evidence="17">Member of the two-component regulatory system NreB/NreC involved in the control of dissimilatory nitrate/nitrite reduction in response to oxygen. NreB functions as a direct oxygen sensor histidine kinase which is autophosphorylated, in the absence of oxygen, probably at the conserved histidine residue, and transfers its phosphate group probably to a conserved aspartate residue of NreC. NreB/NreC activates the expression of the nitrate (narGHJI) and nitrite (nir) reductase operons, as well as the putative nitrate transporter gene narT.</text>
</comment>
<evidence type="ECO:0000313" key="22">
    <source>
        <dbReference type="EMBL" id="QEC77346.1"/>
    </source>
</evidence>
<evidence type="ECO:0000256" key="9">
    <source>
        <dbReference type="ARBA" id="ARBA00022679"/>
    </source>
</evidence>
<dbReference type="SMART" id="SM00028">
    <property type="entry name" value="TPR"/>
    <property type="match status" value="5"/>
</dbReference>
<dbReference type="PRINTS" id="PR00344">
    <property type="entry name" value="BCTRLSENSOR"/>
</dbReference>
<evidence type="ECO:0000256" key="10">
    <source>
        <dbReference type="ARBA" id="ARBA00022723"/>
    </source>
</evidence>
<accession>A0A5B8W3A0</accession>
<dbReference type="SUPFAM" id="SSF48452">
    <property type="entry name" value="TPR-like"/>
    <property type="match status" value="2"/>
</dbReference>
<comment type="catalytic activity">
    <reaction evidence="1">
        <text>ATP + protein L-histidine = ADP + protein N-phospho-L-histidine.</text>
        <dbReference type="EC" id="2.7.13.3"/>
    </reaction>
</comment>
<dbReference type="SMART" id="SM00387">
    <property type="entry name" value="HATPase_c"/>
    <property type="match status" value="1"/>
</dbReference>
<name>A0A5B8W3A0_9SPHI</name>
<evidence type="ECO:0000256" key="11">
    <source>
        <dbReference type="ARBA" id="ARBA00022741"/>
    </source>
</evidence>
<keyword evidence="15" id="KW-0902">Two-component regulatory system</keyword>
<dbReference type="Pfam" id="PF07730">
    <property type="entry name" value="HisKA_3"/>
    <property type="match status" value="1"/>
</dbReference>
<keyword evidence="6" id="KW-0004">4Fe-4S</keyword>
<dbReference type="EC" id="2.7.13.3" evidence="4"/>
<dbReference type="InterPro" id="IPR011990">
    <property type="entry name" value="TPR-like_helical_dom_sf"/>
</dbReference>
<dbReference type="OrthoDB" id="9778366at2"/>
<keyword evidence="11" id="KW-0547">Nucleotide-binding</keyword>
<protein>
    <recommendedName>
        <fullName evidence="5">Oxygen sensor histidine kinase NreB</fullName>
        <ecNumber evidence="4">2.7.13.3</ecNumber>
    </recommendedName>
    <alternativeName>
        <fullName evidence="18">Nitrogen regulation protein B</fullName>
    </alternativeName>
</protein>
<dbReference type="InterPro" id="IPR003594">
    <property type="entry name" value="HATPase_dom"/>
</dbReference>
<feature type="repeat" description="TPR" evidence="19">
    <location>
        <begin position="157"/>
        <end position="190"/>
    </location>
</feature>
<dbReference type="AlphaFoldDB" id="A0A5B8W3A0"/>
<dbReference type="Gene3D" id="1.25.40.10">
    <property type="entry name" value="Tetratricopeptide repeat domain"/>
    <property type="match status" value="2"/>
</dbReference>
<sequence length="589" mass="66604">MKYLLLLLFFSIILPCFGQNIDSLKKIVVGTSPAQTRLIAAEKTVAYLTAENKEETLPVARIGLNLAMKLHDKKVTGLMLRSIGAIYFLKGNYDSTAHYYGKAVDMLGTLNQQHVLADDYIALAQVYAKQKNYDKAISLYNAAIDIAPKTGTRKTLMMALSGLGQLYEDGQNYREALNYYRQSFDIGDSLDFVKKAKENTSEAYSHNFMGDVLGSMKQKSIQAPDILKTIETKKALNDTLALTINYFNLGQLYKSNRMYPQALDALQSCLQYATQINYTDMQNSAVNEIADLYGQMGDYKQSLFYLKKHAILSTAKNSKTIDELQTKYEITQREDQLLKQQFEITKRNYWMIGIIVFVLLVLLIVFVFYKQAQLKQRNAAMQAIIETEESERRRIAQDLHDSVSQTMSAAKINLTVIGGELPFVSDDQRKRFEKAINLVDYGFREVRTISHNMMPWALHKTGLAQVIKHFIENIENDTIAINFYSKGFDSPFDDTIEIILYRVLQESVNNVMKHANASRLDISLIRDETNISLTIEDNGLGFDAANPEAYSGMGLNNLRSRINFLKGKVELDSQVGRGTLVSVYVPVSG</sequence>
<keyword evidence="8" id="KW-0597">Phosphoprotein</keyword>
<proteinExistence type="predicted"/>
<dbReference type="Gene3D" id="3.30.565.10">
    <property type="entry name" value="Histidine kinase-like ATPase, C-terminal domain"/>
    <property type="match status" value="1"/>
</dbReference>
<dbReference type="RefSeq" id="WP_147054947.1">
    <property type="nucleotide sequence ID" value="NZ_CP042437.1"/>
</dbReference>
<feature type="repeat" description="TPR" evidence="19">
    <location>
        <begin position="117"/>
        <end position="150"/>
    </location>
</feature>
<keyword evidence="20" id="KW-0812">Transmembrane</keyword>
<evidence type="ECO:0000256" key="14">
    <source>
        <dbReference type="ARBA" id="ARBA00023004"/>
    </source>
</evidence>
<dbReference type="GO" id="GO:0016020">
    <property type="term" value="C:membrane"/>
    <property type="evidence" value="ECO:0007669"/>
    <property type="project" value="InterPro"/>
</dbReference>
<dbReference type="Pfam" id="PF02518">
    <property type="entry name" value="HATPase_c"/>
    <property type="match status" value="1"/>
</dbReference>
<dbReference type="PROSITE" id="PS50293">
    <property type="entry name" value="TPR_REGION"/>
    <property type="match status" value="1"/>
</dbReference>
<dbReference type="InterPro" id="IPR005467">
    <property type="entry name" value="His_kinase_dom"/>
</dbReference>
<feature type="transmembrane region" description="Helical" evidence="20">
    <location>
        <begin position="349"/>
        <end position="369"/>
    </location>
</feature>
<keyword evidence="23" id="KW-1185">Reference proteome</keyword>
<dbReference type="GO" id="GO:0046872">
    <property type="term" value="F:metal ion binding"/>
    <property type="evidence" value="ECO:0007669"/>
    <property type="project" value="UniProtKB-KW"/>
</dbReference>
<dbReference type="InterPro" id="IPR011712">
    <property type="entry name" value="Sig_transdc_His_kin_sub3_dim/P"/>
</dbReference>
<comment type="subcellular location">
    <subcellularLocation>
        <location evidence="3">Cytoplasm</location>
    </subcellularLocation>
</comment>
<evidence type="ECO:0000256" key="16">
    <source>
        <dbReference type="ARBA" id="ARBA00023014"/>
    </source>
</evidence>
<evidence type="ECO:0000256" key="6">
    <source>
        <dbReference type="ARBA" id="ARBA00022485"/>
    </source>
</evidence>
<dbReference type="CDD" id="cd16917">
    <property type="entry name" value="HATPase_UhpB-NarQ-NarX-like"/>
    <property type="match status" value="1"/>
</dbReference>